<dbReference type="RefSeq" id="WP_119592091.1">
    <property type="nucleotide sequence ID" value="NZ_QXFM01000057.1"/>
</dbReference>
<keyword evidence="1" id="KW-0238">DNA-binding</keyword>
<dbReference type="InterPro" id="IPR036388">
    <property type="entry name" value="WH-like_DNA-bd_sf"/>
</dbReference>
<dbReference type="GO" id="GO:0005829">
    <property type="term" value="C:cytosol"/>
    <property type="evidence" value="ECO:0007669"/>
    <property type="project" value="TreeGrafter"/>
</dbReference>
<proteinExistence type="predicted"/>
<dbReference type="InterPro" id="IPR036390">
    <property type="entry name" value="WH_DNA-bd_sf"/>
</dbReference>
<dbReference type="InterPro" id="IPR030489">
    <property type="entry name" value="TR_Rrf2-type_CS"/>
</dbReference>
<dbReference type="EMBL" id="QXFM01000057">
    <property type="protein sequence ID" value="RIV89727.1"/>
    <property type="molecule type" value="Genomic_DNA"/>
</dbReference>
<gene>
    <name evidence="2" type="ORF">D2V17_05505</name>
</gene>
<dbReference type="Gene3D" id="1.10.10.10">
    <property type="entry name" value="Winged helix-like DNA-binding domain superfamily/Winged helix DNA-binding domain"/>
    <property type="match status" value="1"/>
</dbReference>
<protein>
    <submittedName>
        <fullName evidence="2">Rrf2 family transcriptional regulator</fullName>
    </submittedName>
</protein>
<evidence type="ECO:0000313" key="2">
    <source>
        <dbReference type="EMBL" id="RIV89727.1"/>
    </source>
</evidence>
<dbReference type="OrthoDB" id="9802344at2"/>
<dbReference type="Proteomes" id="UP000265366">
    <property type="component" value="Unassembled WGS sequence"/>
</dbReference>
<dbReference type="GO" id="GO:0003700">
    <property type="term" value="F:DNA-binding transcription factor activity"/>
    <property type="evidence" value="ECO:0007669"/>
    <property type="project" value="TreeGrafter"/>
</dbReference>
<dbReference type="SUPFAM" id="SSF46785">
    <property type="entry name" value="Winged helix' DNA-binding domain"/>
    <property type="match status" value="1"/>
</dbReference>
<dbReference type="GO" id="GO:0003677">
    <property type="term" value="F:DNA binding"/>
    <property type="evidence" value="ECO:0007669"/>
    <property type="project" value="UniProtKB-KW"/>
</dbReference>
<keyword evidence="3" id="KW-1185">Reference proteome</keyword>
<accession>A0A3A1P815</accession>
<comment type="caution">
    <text evidence="2">The sequence shown here is derived from an EMBL/GenBank/DDBJ whole genome shotgun (WGS) entry which is preliminary data.</text>
</comment>
<dbReference type="InterPro" id="IPR000944">
    <property type="entry name" value="Tscrpt_reg_Rrf2"/>
</dbReference>
<dbReference type="AlphaFoldDB" id="A0A3A1P815"/>
<dbReference type="Pfam" id="PF02082">
    <property type="entry name" value="Rrf2"/>
    <property type="match status" value="1"/>
</dbReference>
<evidence type="ECO:0000313" key="3">
    <source>
        <dbReference type="Proteomes" id="UP000265366"/>
    </source>
</evidence>
<name>A0A3A1P815_9SPHN</name>
<sequence>MRLTRYTDYAMRVLLYLGRQPDQLSSIAEIARAYGVSQNHLMKVVSDLVSAGYVESVRGRGGGIRLGRPPSEINVGALIRHTEDDFDLVGCGACIIAPACGLTSVLDEAMAAFLAVLERYTLADVLARKGDFSHLLHGFDAAASRAAGRA</sequence>
<evidence type="ECO:0000256" key="1">
    <source>
        <dbReference type="ARBA" id="ARBA00023125"/>
    </source>
</evidence>
<dbReference type="NCBIfam" id="TIGR00738">
    <property type="entry name" value="rrf2_super"/>
    <property type="match status" value="1"/>
</dbReference>
<organism evidence="2 3">
    <name type="scientific">Aurantiacibacter xanthus</name>
    <dbReference type="NCBI Taxonomy" id="1784712"/>
    <lineage>
        <taxon>Bacteria</taxon>
        <taxon>Pseudomonadati</taxon>
        <taxon>Pseudomonadota</taxon>
        <taxon>Alphaproteobacteria</taxon>
        <taxon>Sphingomonadales</taxon>
        <taxon>Erythrobacteraceae</taxon>
        <taxon>Aurantiacibacter</taxon>
    </lineage>
</organism>
<reference evidence="2 3" key="1">
    <citation type="submission" date="2018-08" db="EMBL/GenBank/DDBJ databases">
        <title>Erythrobacter zhengii sp.nov., a bacterium isolated from deep-sea sediment.</title>
        <authorList>
            <person name="Fang C."/>
            <person name="Wu Y.-H."/>
            <person name="Sun C."/>
            <person name="Wang H."/>
            <person name="Cheng H."/>
            <person name="Meng F.-X."/>
            <person name="Wang C.-S."/>
            <person name="Xu X.-W."/>
        </authorList>
    </citation>
    <scope>NUCLEOTIDE SEQUENCE [LARGE SCALE GENOMIC DNA]</scope>
    <source>
        <strain evidence="2 3">CCTCC AB 2015396</strain>
    </source>
</reference>
<dbReference type="PANTHER" id="PTHR33221">
    <property type="entry name" value="WINGED HELIX-TURN-HELIX TRANSCRIPTIONAL REGULATOR, RRF2 FAMILY"/>
    <property type="match status" value="1"/>
</dbReference>
<dbReference type="PROSITE" id="PS01332">
    <property type="entry name" value="HTH_RRF2_1"/>
    <property type="match status" value="1"/>
</dbReference>
<dbReference type="PANTHER" id="PTHR33221:SF4">
    <property type="entry name" value="HTH-TYPE TRANSCRIPTIONAL REPRESSOR NSRR"/>
    <property type="match status" value="1"/>
</dbReference>
<dbReference type="PROSITE" id="PS51197">
    <property type="entry name" value="HTH_RRF2_2"/>
    <property type="match status" value="1"/>
</dbReference>